<dbReference type="AlphaFoldDB" id="A0A4Y1YRU0"/>
<reference evidence="1 2" key="1">
    <citation type="submission" date="2019-06" db="EMBL/GenBank/DDBJ databases">
        <title>Nitrosomonas stercoris KYUHI-S whole genome shotgun sequence.</title>
        <authorList>
            <person name="Nakagawa T."/>
            <person name="Tsuchiya Y."/>
            <person name="Takahashi R."/>
        </authorList>
    </citation>
    <scope>NUCLEOTIDE SEQUENCE [LARGE SCALE GENOMIC DNA]</scope>
    <source>
        <strain evidence="1 2">KYUHI-S</strain>
    </source>
</reference>
<name>A0A4Y1YRU0_9PROT</name>
<dbReference type="Pfam" id="PF05973">
    <property type="entry name" value="Gp49"/>
    <property type="match status" value="1"/>
</dbReference>
<keyword evidence="2" id="KW-1185">Reference proteome</keyword>
<organism evidence="1 2">
    <name type="scientific">Nitrosomonas stercoris</name>
    <dbReference type="NCBI Taxonomy" id="1444684"/>
    <lineage>
        <taxon>Bacteria</taxon>
        <taxon>Pseudomonadati</taxon>
        <taxon>Pseudomonadota</taxon>
        <taxon>Betaproteobacteria</taxon>
        <taxon>Nitrosomonadales</taxon>
        <taxon>Nitrosomonadaceae</taxon>
        <taxon>Nitrosomonas</taxon>
    </lineage>
</organism>
<dbReference type="InterPro" id="IPR009241">
    <property type="entry name" value="HigB-like"/>
</dbReference>
<sequence>MIKPIEFISDSLDELRNFPIAARREAGFQLDKVQKGMEPDDWKSMKTIGTGVNEIRIKDTAGTYRIIYIAKFAEAIFVLHCFKKKTEKTAKSNIDLAKSRYKELERRLK</sequence>
<dbReference type="KEGG" id="nst:Nstercoris_02049"/>
<gene>
    <name evidence="1" type="ORF">Nstercoris_02049</name>
</gene>
<protein>
    <recommendedName>
        <fullName evidence="3">Phage-related protein</fullName>
    </recommendedName>
</protein>
<dbReference type="EMBL" id="AP019755">
    <property type="protein sequence ID" value="BBL35773.1"/>
    <property type="molecule type" value="Genomic_DNA"/>
</dbReference>
<evidence type="ECO:0000313" key="2">
    <source>
        <dbReference type="Proteomes" id="UP000316473"/>
    </source>
</evidence>
<evidence type="ECO:0000313" key="1">
    <source>
        <dbReference type="EMBL" id="BBL35773.1"/>
    </source>
</evidence>
<dbReference type="Proteomes" id="UP000316473">
    <property type="component" value="Chromosome"/>
</dbReference>
<evidence type="ECO:0008006" key="3">
    <source>
        <dbReference type="Google" id="ProtNLM"/>
    </source>
</evidence>
<proteinExistence type="predicted"/>
<accession>A0A4Y1YRU0</accession>